<gene>
    <name evidence="7" type="primary">Cni-T13H10.2</name>
    <name evidence="7" type="synonym">Cnig_chr_IV.g14362</name>
    <name evidence="7" type="ORF">B9Z55_014362</name>
</gene>
<dbReference type="PANTHER" id="PTHR36946:SF1">
    <property type="entry name" value="DUF1064 DOMAIN-CONTAINING PROTEIN-RELATED"/>
    <property type="match status" value="1"/>
</dbReference>
<keyword evidence="8" id="KW-1185">Reference proteome</keyword>
<evidence type="ECO:0000256" key="4">
    <source>
        <dbReference type="ARBA" id="ARBA00022679"/>
    </source>
</evidence>
<evidence type="ECO:0000256" key="5">
    <source>
        <dbReference type="ARBA" id="ARBA00023136"/>
    </source>
</evidence>
<dbReference type="EMBL" id="PDUG01000004">
    <property type="protein sequence ID" value="PIC34819.1"/>
    <property type="molecule type" value="Genomic_DNA"/>
</dbReference>
<dbReference type="Pfam" id="PF01697">
    <property type="entry name" value="Glyco_transf_92"/>
    <property type="match status" value="1"/>
</dbReference>
<organism evidence="7 8">
    <name type="scientific">Caenorhabditis nigoni</name>
    <dbReference type="NCBI Taxonomy" id="1611254"/>
    <lineage>
        <taxon>Eukaryota</taxon>
        <taxon>Metazoa</taxon>
        <taxon>Ecdysozoa</taxon>
        <taxon>Nematoda</taxon>
        <taxon>Chromadorea</taxon>
        <taxon>Rhabditida</taxon>
        <taxon>Rhabditina</taxon>
        <taxon>Rhabditomorpha</taxon>
        <taxon>Rhabditoidea</taxon>
        <taxon>Rhabditidae</taxon>
        <taxon>Peloderinae</taxon>
        <taxon>Caenorhabditis</taxon>
    </lineage>
</organism>
<evidence type="ECO:0000313" key="7">
    <source>
        <dbReference type="EMBL" id="PIC34819.1"/>
    </source>
</evidence>
<reference evidence="8" key="1">
    <citation type="submission" date="2017-10" db="EMBL/GenBank/DDBJ databases">
        <title>Rapid genome shrinkage in a self-fertile nematode reveals novel sperm competition proteins.</title>
        <authorList>
            <person name="Yin D."/>
            <person name="Schwarz E.M."/>
            <person name="Thomas C.G."/>
            <person name="Felde R.L."/>
            <person name="Korf I.F."/>
            <person name="Cutter A.D."/>
            <person name="Schartner C.M."/>
            <person name="Ralston E.J."/>
            <person name="Meyer B.J."/>
            <person name="Haag E.S."/>
        </authorList>
    </citation>
    <scope>NUCLEOTIDE SEQUENCE [LARGE SCALE GENOMIC DNA]</scope>
    <source>
        <strain evidence="8">JU1422</strain>
    </source>
</reference>
<feature type="transmembrane region" description="Helical" evidence="6">
    <location>
        <begin position="42"/>
        <end position="60"/>
    </location>
</feature>
<evidence type="ECO:0000313" key="8">
    <source>
        <dbReference type="Proteomes" id="UP000230233"/>
    </source>
</evidence>
<dbReference type="Proteomes" id="UP000230233">
    <property type="component" value="Chromosome IV"/>
</dbReference>
<dbReference type="OrthoDB" id="5873071at2759"/>
<comment type="subcellular location">
    <subcellularLocation>
        <location evidence="1">Membrane</location>
        <topology evidence="1">Single-pass membrane protein</topology>
    </subcellularLocation>
</comment>
<dbReference type="EC" id="2.4.1.-" evidence="6"/>
<sequence>MFSATSSSSSMPPSSYNSYEKLPRHQLHRPGNNSFYIPIHTLNYFQCVILLYFFVFTVYYHDRYGGKIENVQVTSAVFDSNSKELILIFLFDSPYTPRELFLGFGSSDAETLRNETQIELKPPPGFASNRQIFMWSSIENEKPESLTVNAEHPKSLLLRDHTGHPFLELSLQEPYSDFRDVVSCFSPISGDFEMVLTSLTSSIAMGSFVSIPYEELTGELYKFLRIFEKSGNLRLTAFPLIRHEPHLDSTENYYSKMLKLKTDLAFLHCWLMHKNRAKFMVFQNSAEIVLPLSTTLENPVYISEFTTMFEAHRVEGYSILEYNARITTDKRLGDFLDFSIRQAIESSKIEELNGNSRALVMKMHPSNSQNLYQRGKMYPFFKNVPSPPKVIPKKTVNKINRIIEIIEENDAFWTLIKECSENSKFEFKLTMLKQLCWFSVALLFFEPSLASDQVMVPTFETVLRDYGKQWIVELTYNFNELETVEEARRLTMETIDNNWAPVLLNPVCAGKDSQPTLMNPIDKVKENAENFILQREALKMYISELLQRATSSGVINSTEAESIREKFWEVELRQQIGFDVLKEKFFKKVSEDYSDEVSRKLETISTDILETDTLLNSRLYWTYY</sequence>
<protein>
    <recommendedName>
        <fullName evidence="6">Glycosyltransferase family 92 protein</fullName>
        <ecNumber evidence="6">2.4.1.-</ecNumber>
    </recommendedName>
</protein>
<comment type="similarity">
    <text evidence="2 6">Belongs to the glycosyltransferase 92 family.</text>
</comment>
<dbReference type="PANTHER" id="PTHR36946">
    <property type="entry name" value="PROTEIN CBG13897-RELATED"/>
    <property type="match status" value="1"/>
</dbReference>
<evidence type="ECO:0000256" key="1">
    <source>
        <dbReference type="ARBA" id="ARBA00004167"/>
    </source>
</evidence>
<proteinExistence type="inferred from homology"/>
<keyword evidence="6" id="KW-0812">Transmembrane</keyword>
<dbReference type="AlphaFoldDB" id="A0A2G5U5K7"/>
<keyword evidence="4 6" id="KW-0808">Transferase</keyword>
<keyword evidence="5 6" id="KW-0472">Membrane</keyword>
<keyword evidence="3 6" id="KW-0328">Glycosyltransferase</keyword>
<dbReference type="STRING" id="1611254.A0A2G5U5K7"/>
<dbReference type="GO" id="GO:0016757">
    <property type="term" value="F:glycosyltransferase activity"/>
    <property type="evidence" value="ECO:0007669"/>
    <property type="project" value="UniProtKB-UniRule"/>
</dbReference>
<comment type="caution">
    <text evidence="7">The sequence shown here is derived from an EMBL/GenBank/DDBJ whole genome shotgun (WGS) entry which is preliminary data.</text>
</comment>
<keyword evidence="6" id="KW-1133">Transmembrane helix</keyword>
<name>A0A2G5U5K7_9PELO</name>
<evidence type="ECO:0000256" key="3">
    <source>
        <dbReference type="ARBA" id="ARBA00022676"/>
    </source>
</evidence>
<accession>A0A2G5U5K7</accession>
<evidence type="ECO:0000256" key="2">
    <source>
        <dbReference type="ARBA" id="ARBA00007647"/>
    </source>
</evidence>
<dbReference type="InterPro" id="IPR008166">
    <property type="entry name" value="Glyco_transf_92"/>
</dbReference>
<evidence type="ECO:0000256" key="6">
    <source>
        <dbReference type="RuleBase" id="RU366017"/>
    </source>
</evidence>
<dbReference type="GO" id="GO:0016020">
    <property type="term" value="C:membrane"/>
    <property type="evidence" value="ECO:0007669"/>
    <property type="project" value="UniProtKB-SubCell"/>
</dbReference>